<comment type="caution">
    <text evidence="9">The sequence shown here is derived from an EMBL/GenBank/DDBJ whole genome shotgun (WGS) entry which is preliminary data.</text>
</comment>
<organism evidence="9 10">
    <name type="scientific">Cloeon dipterum</name>
    <dbReference type="NCBI Taxonomy" id="197152"/>
    <lineage>
        <taxon>Eukaryota</taxon>
        <taxon>Metazoa</taxon>
        <taxon>Ecdysozoa</taxon>
        <taxon>Arthropoda</taxon>
        <taxon>Hexapoda</taxon>
        <taxon>Insecta</taxon>
        <taxon>Pterygota</taxon>
        <taxon>Palaeoptera</taxon>
        <taxon>Ephemeroptera</taxon>
        <taxon>Pisciforma</taxon>
        <taxon>Baetidae</taxon>
        <taxon>Cloeon</taxon>
    </lineage>
</organism>
<dbReference type="PANTHER" id="PTHR19139">
    <property type="entry name" value="AQUAPORIN TRANSPORTER"/>
    <property type="match status" value="1"/>
</dbReference>
<feature type="region of interest" description="Disordered" evidence="7">
    <location>
        <begin position="397"/>
        <end position="439"/>
    </location>
</feature>
<evidence type="ECO:0000256" key="3">
    <source>
        <dbReference type="ARBA" id="ARBA00022989"/>
    </source>
</evidence>
<feature type="transmembrane region" description="Helical" evidence="8">
    <location>
        <begin position="227"/>
        <end position="248"/>
    </location>
</feature>
<evidence type="ECO:0000313" key="9">
    <source>
        <dbReference type="EMBL" id="CAB3384012.1"/>
    </source>
</evidence>
<dbReference type="PANTHER" id="PTHR19139:SF268">
    <property type="entry name" value="NEUROGENIC PROTEIN BIG BRAIN"/>
    <property type="match status" value="1"/>
</dbReference>
<feature type="transmembrane region" description="Helical" evidence="8">
    <location>
        <begin position="162"/>
        <end position="181"/>
    </location>
</feature>
<dbReference type="InterPro" id="IPR000425">
    <property type="entry name" value="MIP"/>
</dbReference>
<evidence type="ECO:0000256" key="7">
    <source>
        <dbReference type="SAM" id="MobiDB-lite"/>
    </source>
</evidence>
<keyword evidence="4 8" id="KW-0472">Membrane</keyword>
<gene>
    <name evidence="9" type="ORF">CLODIP_2_CD11618</name>
</gene>
<evidence type="ECO:0000256" key="1">
    <source>
        <dbReference type="ARBA" id="ARBA00004141"/>
    </source>
</evidence>
<evidence type="ECO:0000256" key="8">
    <source>
        <dbReference type="SAM" id="Phobius"/>
    </source>
</evidence>
<name>A0A8S1DU02_9INSE</name>
<feature type="compositionally biased region" description="Polar residues" evidence="7">
    <location>
        <begin position="430"/>
        <end position="439"/>
    </location>
</feature>
<feature type="transmembrane region" description="Helical" evidence="8">
    <location>
        <begin position="78"/>
        <end position="99"/>
    </location>
</feature>
<dbReference type="AlphaFoldDB" id="A0A8S1DU02"/>
<dbReference type="GO" id="GO:0005886">
    <property type="term" value="C:plasma membrane"/>
    <property type="evidence" value="ECO:0007669"/>
    <property type="project" value="TreeGrafter"/>
</dbReference>
<feature type="transmembrane region" description="Helical" evidence="8">
    <location>
        <begin position="188"/>
        <end position="207"/>
    </location>
</feature>
<feature type="transmembrane region" description="Helical" evidence="8">
    <location>
        <begin position="120"/>
        <end position="142"/>
    </location>
</feature>
<evidence type="ECO:0000256" key="4">
    <source>
        <dbReference type="ARBA" id="ARBA00023136"/>
    </source>
</evidence>
<keyword evidence="6" id="KW-0175">Coiled coil</keyword>
<feature type="coiled-coil region" evidence="6">
    <location>
        <begin position="1"/>
        <end position="28"/>
    </location>
</feature>
<dbReference type="SUPFAM" id="SSF81338">
    <property type="entry name" value="Aquaporin-like"/>
    <property type="match status" value="1"/>
</dbReference>
<reference evidence="9 10" key="1">
    <citation type="submission" date="2020-04" db="EMBL/GenBank/DDBJ databases">
        <authorList>
            <person name="Alioto T."/>
            <person name="Alioto T."/>
            <person name="Gomez Garrido J."/>
        </authorList>
    </citation>
    <scope>NUCLEOTIDE SEQUENCE [LARGE SCALE GENOMIC DNA]</scope>
</reference>
<evidence type="ECO:0000256" key="6">
    <source>
        <dbReference type="SAM" id="Coils"/>
    </source>
</evidence>
<feature type="region of interest" description="Disordered" evidence="7">
    <location>
        <begin position="344"/>
        <end position="365"/>
    </location>
</feature>
<keyword evidence="5" id="KW-0813">Transport</keyword>
<evidence type="ECO:0000313" key="10">
    <source>
        <dbReference type="Proteomes" id="UP000494165"/>
    </source>
</evidence>
<sequence length="439" mass="45825">MEENGRAVELLQEALQTLQNEANAAGGAAGPRGNGGVASTRAELRSLHLWRAIIAECVGAFLFVLLVCGAAAHHADATALAIGAAAAALVLCFDAVSGAHLSPAVTFALAATRNISPIRAVMFIAAQCGGGIAGAALLYGMSASPGMLQLAVLPGATSAAPWQLFTQEVVLTFLVALCYFVSSGATKAPAVGAAYLAATLTATQAPALNPARALGPSFVLHRWEAHWVFWVGPLLGALLAGALYEFILNPSKFNQRNKGSSYADSSSVRSDPDNYEDLDKGCAYNSLRNRQPISPISPGLASASNYCLNIKSAAAANAEPIYSPRSMYSKSPALTRANLNRSQSVYAKSPPGPPPGMGVPGRAPLSPAQSLYPGMVCRTFNVPRPSHTSVYQLRSQPHEPIYGQRQPSASPESSSYGSYKLPAKPPRDFSSLNSPAVNY</sequence>
<evidence type="ECO:0008006" key="11">
    <source>
        <dbReference type="Google" id="ProtNLM"/>
    </source>
</evidence>
<keyword evidence="2 5" id="KW-0812">Transmembrane</keyword>
<evidence type="ECO:0000256" key="5">
    <source>
        <dbReference type="RuleBase" id="RU000477"/>
    </source>
</evidence>
<protein>
    <recommendedName>
        <fullName evidence="11">Aquaporin</fullName>
    </recommendedName>
</protein>
<dbReference type="OrthoDB" id="3222at2759"/>
<dbReference type="InterPro" id="IPR023271">
    <property type="entry name" value="Aquaporin-like"/>
</dbReference>
<dbReference type="InterPro" id="IPR034294">
    <property type="entry name" value="Aquaporin_transptr"/>
</dbReference>
<feature type="transmembrane region" description="Helical" evidence="8">
    <location>
        <begin position="49"/>
        <end position="72"/>
    </location>
</feature>
<dbReference type="EMBL" id="CADEPI010000333">
    <property type="protein sequence ID" value="CAB3384012.1"/>
    <property type="molecule type" value="Genomic_DNA"/>
</dbReference>
<dbReference type="Gene3D" id="1.20.1080.10">
    <property type="entry name" value="Glycerol uptake facilitator protein"/>
    <property type="match status" value="1"/>
</dbReference>
<accession>A0A8S1DU02</accession>
<dbReference type="PRINTS" id="PR00783">
    <property type="entry name" value="MINTRINSICP"/>
</dbReference>
<dbReference type="Proteomes" id="UP000494165">
    <property type="component" value="Unassembled WGS sequence"/>
</dbReference>
<dbReference type="Pfam" id="PF00230">
    <property type="entry name" value="MIP"/>
    <property type="match status" value="1"/>
</dbReference>
<feature type="compositionally biased region" description="Low complexity" evidence="7">
    <location>
        <begin position="407"/>
        <end position="419"/>
    </location>
</feature>
<keyword evidence="10" id="KW-1185">Reference proteome</keyword>
<proteinExistence type="inferred from homology"/>
<comment type="similarity">
    <text evidence="5">Belongs to the MIP/aquaporin (TC 1.A.8) family.</text>
</comment>
<comment type="subcellular location">
    <subcellularLocation>
        <location evidence="1">Membrane</location>
        <topology evidence="1">Multi-pass membrane protein</topology>
    </subcellularLocation>
</comment>
<keyword evidence="3 8" id="KW-1133">Transmembrane helix</keyword>
<dbReference type="GO" id="GO:0015250">
    <property type="term" value="F:water channel activity"/>
    <property type="evidence" value="ECO:0007669"/>
    <property type="project" value="TreeGrafter"/>
</dbReference>
<evidence type="ECO:0000256" key="2">
    <source>
        <dbReference type="ARBA" id="ARBA00022692"/>
    </source>
</evidence>